<sequence length="372" mass="43142">LGEDELYNLLLDYVSALERAGRAGSYIESALKAVKSWLAHNGIEIRRKIKIRGVRDTPSLRDERVPTQQELRRIFLSGDKKARAACVLVAHSGLRLMTLGNYRGLDGLRVRDFPEMKIEDSTVEFEQIPTMVVVRPELSKARHQYFTFLSEEGCQYLKDYLEERMLNGECLTLDSPIIRPKVASKPFIRTVNIGDMIRNAIRRAGFGWRPYVLRAYFDTQLILAESKGLVLRDYRQFWMGHKGDIENRYTTNKCRLPENVIEDMREAYRRSQEYLQTVKPETSRENLIEEFRRQLLLVAGFSPEEIDKIDVSSLSDGEFQEIVRKRLVGNKNEDCGTQKVINLNQIEEYLGKGWEYIATLPNGKIIIEKQDR</sequence>
<dbReference type="EMBL" id="QMNG01000032">
    <property type="protein sequence ID" value="RLC36740.1"/>
    <property type="molecule type" value="Genomic_DNA"/>
</dbReference>
<dbReference type="SUPFAM" id="SSF56349">
    <property type="entry name" value="DNA breaking-rejoining enzymes"/>
    <property type="match status" value="1"/>
</dbReference>
<evidence type="ECO:0000313" key="2">
    <source>
        <dbReference type="EMBL" id="RLC36740.1"/>
    </source>
</evidence>
<organism evidence="2 3">
    <name type="scientific">candidate division Kazan bacterium</name>
    <dbReference type="NCBI Taxonomy" id="2202143"/>
    <lineage>
        <taxon>Bacteria</taxon>
        <taxon>Bacteria division Kazan-3B-28</taxon>
    </lineage>
</organism>
<dbReference type="Proteomes" id="UP000281261">
    <property type="component" value="Unassembled WGS sequence"/>
</dbReference>
<dbReference type="InterPro" id="IPR013762">
    <property type="entry name" value="Integrase-like_cat_sf"/>
</dbReference>
<dbReference type="Gene3D" id="1.10.443.10">
    <property type="entry name" value="Intergrase catalytic core"/>
    <property type="match status" value="1"/>
</dbReference>
<dbReference type="GO" id="GO:0003677">
    <property type="term" value="F:DNA binding"/>
    <property type="evidence" value="ECO:0007669"/>
    <property type="project" value="InterPro"/>
</dbReference>
<dbReference type="GO" id="GO:0015074">
    <property type="term" value="P:DNA integration"/>
    <property type="evidence" value="ECO:0007669"/>
    <property type="project" value="InterPro"/>
</dbReference>
<dbReference type="GO" id="GO:0006310">
    <property type="term" value="P:DNA recombination"/>
    <property type="evidence" value="ECO:0007669"/>
    <property type="project" value="UniProtKB-KW"/>
</dbReference>
<accession>A0A420ZC54</accession>
<keyword evidence="1" id="KW-0233">DNA recombination</keyword>
<gene>
    <name evidence="2" type="ORF">DRH29_03940</name>
</gene>
<name>A0A420ZC54_UNCK3</name>
<comment type="caution">
    <text evidence="2">The sequence shown here is derived from an EMBL/GenBank/DDBJ whole genome shotgun (WGS) entry which is preliminary data.</text>
</comment>
<evidence type="ECO:0000256" key="1">
    <source>
        <dbReference type="ARBA" id="ARBA00023172"/>
    </source>
</evidence>
<dbReference type="InterPro" id="IPR011010">
    <property type="entry name" value="DNA_brk_join_enz"/>
</dbReference>
<feature type="non-terminal residue" evidence="2">
    <location>
        <position position="1"/>
    </location>
</feature>
<protein>
    <submittedName>
        <fullName evidence="2">Site-specific integrase</fullName>
    </submittedName>
</protein>
<dbReference type="AlphaFoldDB" id="A0A420ZC54"/>
<proteinExistence type="predicted"/>
<evidence type="ECO:0000313" key="3">
    <source>
        <dbReference type="Proteomes" id="UP000281261"/>
    </source>
</evidence>
<reference evidence="2 3" key="1">
    <citation type="submission" date="2018-06" db="EMBL/GenBank/DDBJ databases">
        <title>Extensive metabolic versatility and redundancy in microbially diverse, dynamic hydrothermal sediments.</title>
        <authorList>
            <person name="Dombrowski N."/>
            <person name="Teske A."/>
            <person name="Baker B.J."/>
        </authorList>
    </citation>
    <scope>NUCLEOTIDE SEQUENCE [LARGE SCALE GENOMIC DNA]</scope>
    <source>
        <strain evidence="2">B79_G16</strain>
    </source>
</reference>